<dbReference type="PRINTS" id="PR00033">
    <property type="entry name" value="HTHASNC"/>
</dbReference>
<proteinExistence type="predicted"/>
<dbReference type="GO" id="GO:0043200">
    <property type="term" value="P:response to amino acid"/>
    <property type="evidence" value="ECO:0007669"/>
    <property type="project" value="TreeGrafter"/>
</dbReference>
<dbReference type="PANTHER" id="PTHR30154:SF45">
    <property type="entry name" value="TRANSCRIPTIONAL REGULATORY PROTEIN (PROBABLY ASNC-FAMILY)-RELATED"/>
    <property type="match status" value="1"/>
</dbReference>
<dbReference type="Pfam" id="PF01037">
    <property type="entry name" value="AsnC_trans_reg"/>
    <property type="match status" value="1"/>
</dbReference>
<dbReference type="Gene3D" id="1.10.10.10">
    <property type="entry name" value="Winged helix-like DNA-binding domain superfamily/Winged helix DNA-binding domain"/>
    <property type="match status" value="1"/>
</dbReference>
<dbReference type="PANTHER" id="PTHR30154">
    <property type="entry name" value="LEUCINE-RESPONSIVE REGULATORY PROTEIN"/>
    <property type="match status" value="1"/>
</dbReference>
<evidence type="ECO:0000313" key="7">
    <source>
        <dbReference type="Proteomes" id="UP000240542"/>
    </source>
</evidence>
<keyword evidence="2 6" id="KW-0238">DNA-binding</keyword>
<comment type="caution">
    <text evidence="6">The sequence shown here is derived from an EMBL/GenBank/DDBJ whole genome shotgun (WGS) entry which is preliminary data.</text>
</comment>
<organism evidence="6 7">
    <name type="scientific">Murinocardiopsis flavida</name>
    <dbReference type="NCBI Taxonomy" id="645275"/>
    <lineage>
        <taxon>Bacteria</taxon>
        <taxon>Bacillati</taxon>
        <taxon>Actinomycetota</taxon>
        <taxon>Actinomycetes</taxon>
        <taxon>Streptosporangiales</taxon>
        <taxon>Nocardiopsidaceae</taxon>
        <taxon>Murinocardiopsis</taxon>
    </lineage>
</organism>
<dbReference type="AlphaFoldDB" id="A0A2P8CFD0"/>
<dbReference type="SUPFAM" id="SSF54909">
    <property type="entry name" value="Dimeric alpha+beta barrel"/>
    <property type="match status" value="1"/>
</dbReference>
<dbReference type="InterPro" id="IPR019887">
    <property type="entry name" value="Tscrpt_reg_AsnC/Lrp_C"/>
</dbReference>
<dbReference type="EMBL" id="PYGA01000040">
    <property type="protein sequence ID" value="PSK83579.1"/>
    <property type="molecule type" value="Genomic_DNA"/>
</dbReference>
<gene>
    <name evidence="6" type="ORF">CLV63_14031</name>
</gene>
<protein>
    <submittedName>
        <fullName evidence="6">DNA-binding Lrp family transcriptional regulator</fullName>
    </submittedName>
</protein>
<dbReference type="InterPro" id="IPR036390">
    <property type="entry name" value="WH_DNA-bd_sf"/>
</dbReference>
<dbReference type="PROSITE" id="PS00519">
    <property type="entry name" value="HTH_ASNC_1"/>
    <property type="match status" value="1"/>
</dbReference>
<dbReference type="GO" id="GO:0005829">
    <property type="term" value="C:cytosol"/>
    <property type="evidence" value="ECO:0007669"/>
    <property type="project" value="TreeGrafter"/>
</dbReference>
<sequence length="216" mass="22880">MLTGKGRVPAAGSVAEPGDTPERGFPPTRPRQPEAGSPLGAPARNARFPGLRWPSLIVGLGQTGSMRLDQLDEQIIRILTREGRRSFAAIGQEVGLSAPATKRRVDRLVAGGTITGFAAQVDPAAMGWGTEAYIELHCSGQPRPAVLTTDLEGIPEVVSACTVTGEAQALLRVRAADVRHFEKVLERLTALSYVSHTKTTLVLTPLFERTGAAPVG</sequence>
<keyword evidence="3" id="KW-0804">Transcription</keyword>
<keyword evidence="1" id="KW-0805">Transcription regulation</keyword>
<dbReference type="InterPro" id="IPR019888">
    <property type="entry name" value="Tscrpt_reg_AsnC-like"/>
</dbReference>
<dbReference type="Proteomes" id="UP000240542">
    <property type="component" value="Unassembled WGS sequence"/>
</dbReference>
<evidence type="ECO:0000256" key="4">
    <source>
        <dbReference type="SAM" id="MobiDB-lite"/>
    </source>
</evidence>
<evidence type="ECO:0000256" key="3">
    <source>
        <dbReference type="ARBA" id="ARBA00023163"/>
    </source>
</evidence>
<dbReference type="Pfam" id="PF13404">
    <property type="entry name" value="HTH_AsnC-type"/>
    <property type="match status" value="1"/>
</dbReference>
<dbReference type="InterPro" id="IPR000485">
    <property type="entry name" value="AsnC-type_HTH_dom"/>
</dbReference>
<dbReference type="InterPro" id="IPR019885">
    <property type="entry name" value="Tscrpt_reg_HTH_AsnC-type_CS"/>
</dbReference>
<dbReference type="SUPFAM" id="SSF46785">
    <property type="entry name" value="Winged helix' DNA-binding domain"/>
    <property type="match status" value="1"/>
</dbReference>
<keyword evidence="7" id="KW-1185">Reference proteome</keyword>
<name>A0A2P8CFD0_9ACTN</name>
<dbReference type="PROSITE" id="PS50956">
    <property type="entry name" value="HTH_ASNC_2"/>
    <property type="match status" value="1"/>
</dbReference>
<reference evidence="6 7" key="1">
    <citation type="submission" date="2018-03" db="EMBL/GenBank/DDBJ databases">
        <title>Genomic Encyclopedia of Archaeal and Bacterial Type Strains, Phase II (KMG-II): from individual species to whole genera.</title>
        <authorList>
            <person name="Goeker M."/>
        </authorList>
    </citation>
    <scope>NUCLEOTIDE SEQUENCE [LARGE SCALE GENOMIC DNA]</scope>
    <source>
        <strain evidence="6 7">DSM 45312</strain>
    </source>
</reference>
<dbReference type="GO" id="GO:0043565">
    <property type="term" value="F:sequence-specific DNA binding"/>
    <property type="evidence" value="ECO:0007669"/>
    <property type="project" value="InterPro"/>
</dbReference>
<dbReference type="Gene3D" id="3.30.70.920">
    <property type="match status" value="1"/>
</dbReference>
<accession>A0A2P8CFD0</accession>
<feature type="domain" description="HTH asnC-type" evidence="5">
    <location>
        <begin position="68"/>
        <end position="129"/>
    </location>
</feature>
<evidence type="ECO:0000256" key="2">
    <source>
        <dbReference type="ARBA" id="ARBA00023125"/>
    </source>
</evidence>
<dbReference type="InterPro" id="IPR011008">
    <property type="entry name" value="Dimeric_a/b-barrel"/>
</dbReference>
<dbReference type="SMART" id="SM00344">
    <property type="entry name" value="HTH_ASNC"/>
    <property type="match status" value="1"/>
</dbReference>
<evidence type="ECO:0000259" key="5">
    <source>
        <dbReference type="PROSITE" id="PS50956"/>
    </source>
</evidence>
<evidence type="ECO:0000256" key="1">
    <source>
        <dbReference type="ARBA" id="ARBA00023015"/>
    </source>
</evidence>
<feature type="region of interest" description="Disordered" evidence="4">
    <location>
        <begin position="1"/>
        <end position="46"/>
    </location>
</feature>
<dbReference type="InterPro" id="IPR036388">
    <property type="entry name" value="WH-like_DNA-bd_sf"/>
</dbReference>
<evidence type="ECO:0000313" key="6">
    <source>
        <dbReference type="EMBL" id="PSK83579.1"/>
    </source>
</evidence>